<evidence type="ECO:0000256" key="1">
    <source>
        <dbReference type="ARBA" id="ARBA00022574"/>
    </source>
</evidence>
<reference evidence="7" key="1">
    <citation type="journal article" date="2006" name="PLoS Biol.">
        <title>Macronuclear genome sequence of the ciliate Tetrahymena thermophila, a model eukaryote.</title>
        <authorList>
            <person name="Eisen J.A."/>
            <person name="Coyne R.S."/>
            <person name="Wu M."/>
            <person name="Wu D."/>
            <person name="Thiagarajan M."/>
            <person name="Wortman J.R."/>
            <person name="Badger J.H."/>
            <person name="Ren Q."/>
            <person name="Amedeo P."/>
            <person name="Jones K.M."/>
            <person name="Tallon L.J."/>
            <person name="Delcher A.L."/>
            <person name="Salzberg S.L."/>
            <person name="Silva J.C."/>
            <person name="Haas B.J."/>
            <person name="Majoros W.H."/>
            <person name="Farzad M."/>
            <person name="Carlton J.M."/>
            <person name="Smith R.K. Jr."/>
            <person name="Garg J."/>
            <person name="Pearlman R.E."/>
            <person name="Karrer K.M."/>
            <person name="Sun L."/>
            <person name="Manning G."/>
            <person name="Elde N.C."/>
            <person name="Turkewitz A.P."/>
            <person name="Asai D.J."/>
            <person name="Wilkes D.E."/>
            <person name="Wang Y."/>
            <person name="Cai H."/>
            <person name="Collins K."/>
            <person name="Stewart B.A."/>
            <person name="Lee S.R."/>
            <person name="Wilamowska K."/>
            <person name="Weinberg Z."/>
            <person name="Ruzzo W.L."/>
            <person name="Wloga D."/>
            <person name="Gaertig J."/>
            <person name="Frankel J."/>
            <person name="Tsao C.-C."/>
            <person name="Gorovsky M.A."/>
            <person name="Keeling P.J."/>
            <person name="Waller R.F."/>
            <person name="Patron N.J."/>
            <person name="Cherry J.M."/>
            <person name="Stover N.A."/>
            <person name="Krieger C.J."/>
            <person name="del Toro C."/>
            <person name="Ryder H.F."/>
            <person name="Williamson S.C."/>
            <person name="Barbeau R.A."/>
            <person name="Hamilton E.P."/>
            <person name="Orias E."/>
        </authorList>
    </citation>
    <scope>NUCLEOTIDE SEQUENCE [LARGE SCALE GENOMIC DNA]</scope>
    <source>
        <strain evidence="7">SB210</strain>
    </source>
</reference>
<accession>I7MG57</accession>
<evidence type="ECO:0000256" key="3">
    <source>
        <dbReference type="PROSITE-ProRule" id="PRU00221"/>
    </source>
</evidence>
<name>I7MG57_TETTS</name>
<dbReference type="Gene3D" id="2.130.10.10">
    <property type="entry name" value="YVTN repeat-like/Quinoprotein amine dehydrogenase"/>
    <property type="match status" value="2"/>
</dbReference>
<evidence type="ECO:0000313" key="7">
    <source>
        <dbReference type="Proteomes" id="UP000009168"/>
    </source>
</evidence>
<evidence type="ECO:0000256" key="2">
    <source>
        <dbReference type="ARBA" id="ARBA00022737"/>
    </source>
</evidence>
<dbReference type="InterPro" id="IPR036322">
    <property type="entry name" value="WD40_repeat_dom_sf"/>
</dbReference>
<keyword evidence="7" id="KW-1185">Reference proteome</keyword>
<dbReference type="AlphaFoldDB" id="I7MG57"/>
<dbReference type="KEGG" id="tet:TTHERM_00316840"/>
<dbReference type="GO" id="GO:1904263">
    <property type="term" value="P:positive regulation of TORC1 signaling"/>
    <property type="evidence" value="ECO:0007669"/>
    <property type="project" value="TreeGrafter"/>
</dbReference>
<dbReference type="InParanoid" id="I7MG57"/>
<dbReference type="eggNOG" id="KOG0269">
    <property type="taxonomic scope" value="Eukaryota"/>
</dbReference>
<dbReference type="InterPro" id="IPR037590">
    <property type="entry name" value="WDR24"/>
</dbReference>
<dbReference type="InterPro" id="IPR001680">
    <property type="entry name" value="WD40_rpt"/>
</dbReference>
<dbReference type="PROSITE" id="PS50082">
    <property type="entry name" value="WD_REPEATS_2"/>
    <property type="match status" value="2"/>
</dbReference>
<feature type="region of interest" description="Disordered" evidence="4">
    <location>
        <begin position="465"/>
        <end position="501"/>
    </location>
</feature>
<feature type="compositionally biased region" description="Polar residues" evidence="4">
    <location>
        <begin position="487"/>
        <end position="501"/>
    </location>
</feature>
<dbReference type="PROSITE" id="PS50294">
    <property type="entry name" value="WD_REPEATS_REGION"/>
    <property type="match status" value="2"/>
</dbReference>
<keyword evidence="1 3" id="KW-0853">WD repeat</keyword>
<dbReference type="InterPro" id="IPR015943">
    <property type="entry name" value="WD40/YVTN_repeat-like_dom_sf"/>
</dbReference>
<sequence>MDIKLKQYTQYSVDFNPEYYVHSYNTNVSIDSADNSPDGELICVGGSQQLKILSLKESNTGEIQIEQNKSLASGNVNVNHVSWCHKNKNFIATSYQVGNKLNVYDLSKGQVSQTFKEHTSMAHKVYWHPEDENILISASRDKTVKIWDKRSQNSTHTFTLRDSAQDVKFYPKEPQHIVTGEENGQIQLFSIHNTQQAISQTNKHIQTVYCIDFNPNQPSYFASGSLDKKVSIWKIDGNKQISELTKYNHIVGVGQVKWSISDPRELIVSGFNMNNEIHVVNLQYPYRPYKIYNGHTEQVTAILFKNEKYLISCSKGKQGTILTRLISNGYKPYDFIPRNLITIDLNNNIGFKLGQHDTEQNLAYNELNKTGMKSFFTQLSKNNDDRLPPHSVGICETLNNKDFTDPKEELIFFAKNYKIEANITLREKAEYNSKIAKLKNKLYTSKLWIEFADIFCPKTAEDQSEIQKNKQKSDPKVEESKKEAPLTNGQLSKQNQNNEGLKINQLQNNEQIKEELDPELIFKYFENNQSGLIQALNNEDLIHQNDNTLIISQYLKEQILQQNSQEKTQKQKIKLANGEIHPTVMKSCVDSLQELIDLGELQSAVVISLVFGESLVIDQPVKTQWGVDLVELFRSYRLYNYANYYDIFISKDLKVIQTKKQFLTKCVCGKSLDGPKCDSCNKIIKCSYCKLPVKGLLLWCQVCAHGGHAKELSQWFKTNTECPTGCGHNCFSSLKMK</sequence>
<feature type="repeat" description="WD" evidence="3">
    <location>
        <begin position="201"/>
        <end position="243"/>
    </location>
</feature>
<dbReference type="Pfam" id="PF00400">
    <property type="entry name" value="WD40"/>
    <property type="match status" value="2"/>
</dbReference>
<dbReference type="GO" id="GO:0005829">
    <property type="term" value="C:cytosol"/>
    <property type="evidence" value="ECO:0007669"/>
    <property type="project" value="TreeGrafter"/>
</dbReference>
<dbReference type="GeneID" id="7829756"/>
<dbReference type="CDD" id="cd16693">
    <property type="entry name" value="mRING-H2-C3H3C2_WDR24"/>
    <property type="match status" value="1"/>
</dbReference>
<dbReference type="GO" id="GO:0016239">
    <property type="term" value="P:positive regulation of macroautophagy"/>
    <property type="evidence" value="ECO:0007669"/>
    <property type="project" value="TreeGrafter"/>
</dbReference>
<proteinExistence type="predicted"/>
<dbReference type="STRING" id="312017.I7MG57"/>
<keyword evidence="2" id="KW-0677">Repeat</keyword>
<dbReference type="EMBL" id="GG662605">
    <property type="protein sequence ID" value="EAS01120.2"/>
    <property type="molecule type" value="Genomic_DNA"/>
</dbReference>
<evidence type="ECO:0000259" key="5">
    <source>
        <dbReference type="Pfam" id="PF17120"/>
    </source>
</evidence>
<feature type="domain" description="WDR59/RTC1-like RING zinc finger" evidence="5">
    <location>
        <begin position="685"/>
        <end position="732"/>
    </location>
</feature>
<dbReference type="PANTHER" id="PTHR46200:SF1">
    <property type="entry name" value="GATOR COMPLEX PROTEIN WDR24"/>
    <property type="match status" value="1"/>
</dbReference>
<dbReference type="InterPro" id="IPR049566">
    <property type="entry name" value="WDR59_RTC1-like_RING_Znf"/>
</dbReference>
<gene>
    <name evidence="6" type="ORF">TTHERM_00316840</name>
</gene>
<dbReference type="RefSeq" id="XP_001021365.2">
    <property type="nucleotide sequence ID" value="XM_001021365.2"/>
</dbReference>
<dbReference type="GO" id="GO:0005774">
    <property type="term" value="C:vacuolar membrane"/>
    <property type="evidence" value="ECO:0007669"/>
    <property type="project" value="TreeGrafter"/>
</dbReference>
<dbReference type="PANTHER" id="PTHR46200">
    <property type="entry name" value="GATOR COMPLEX PROTEIN WDR24"/>
    <property type="match status" value="1"/>
</dbReference>
<feature type="repeat" description="WD" evidence="3">
    <location>
        <begin position="115"/>
        <end position="157"/>
    </location>
</feature>
<dbReference type="SUPFAM" id="SSF50978">
    <property type="entry name" value="WD40 repeat-like"/>
    <property type="match status" value="1"/>
</dbReference>
<dbReference type="GO" id="GO:0061700">
    <property type="term" value="C:GATOR2 complex"/>
    <property type="evidence" value="ECO:0007669"/>
    <property type="project" value="TreeGrafter"/>
</dbReference>
<dbReference type="SMART" id="SM00320">
    <property type="entry name" value="WD40"/>
    <property type="match status" value="7"/>
</dbReference>
<dbReference type="Proteomes" id="UP000009168">
    <property type="component" value="Unassembled WGS sequence"/>
</dbReference>
<evidence type="ECO:0000256" key="4">
    <source>
        <dbReference type="SAM" id="MobiDB-lite"/>
    </source>
</evidence>
<organism evidence="6 7">
    <name type="scientific">Tetrahymena thermophila (strain SB210)</name>
    <dbReference type="NCBI Taxonomy" id="312017"/>
    <lineage>
        <taxon>Eukaryota</taxon>
        <taxon>Sar</taxon>
        <taxon>Alveolata</taxon>
        <taxon>Ciliophora</taxon>
        <taxon>Intramacronucleata</taxon>
        <taxon>Oligohymenophorea</taxon>
        <taxon>Hymenostomatida</taxon>
        <taxon>Tetrahymenina</taxon>
        <taxon>Tetrahymenidae</taxon>
        <taxon>Tetrahymena</taxon>
    </lineage>
</organism>
<protein>
    <submittedName>
        <fullName evidence="6">WD domain, G-beta repeat protein</fullName>
    </submittedName>
</protein>
<evidence type="ECO:0000313" key="6">
    <source>
        <dbReference type="EMBL" id="EAS01120.2"/>
    </source>
</evidence>
<dbReference type="Pfam" id="PF17120">
    <property type="entry name" value="zf-RING_16"/>
    <property type="match status" value="1"/>
</dbReference>
<dbReference type="OrthoDB" id="60955at2759"/>
<feature type="compositionally biased region" description="Basic and acidic residues" evidence="4">
    <location>
        <begin position="465"/>
        <end position="484"/>
    </location>
</feature>